<gene>
    <name evidence="1" type="ORF">DYU11_20205</name>
</gene>
<dbReference type="Proteomes" id="UP000283523">
    <property type="component" value="Unassembled WGS sequence"/>
</dbReference>
<name>A0A418M3H3_9BACT</name>
<dbReference type="RefSeq" id="WP_119669543.1">
    <property type="nucleotide sequence ID" value="NZ_QXED01000006.1"/>
</dbReference>
<evidence type="ECO:0000313" key="2">
    <source>
        <dbReference type="Proteomes" id="UP000283523"/>
    </source>
</evidence>
<keyword evidence="2" id="KW-1185">Reference proteome</keyword>
<reference evidence="1 2" key="1">
    <citation type="submission" date="2018-08" db="EMBL/GenBank/DDBJ databases">
        <title>Fibrisoma montanum sp. nov., isolated from Danxia mountain soil.</title>
        <authorList>
            <person name="Huang Y."/>
        </authorList>
    </citation>
    <scope>NUCLEOTIDE SEQUENCE [LARGE SCALE GENOMIC DNA]</scope>
    <source>
        <strain evidence="1 2">HYT19</strain>
    </source>
</reference>
<protein>
    <submittedName>
        <fullName evidence="1">Uncharacterized protein</fullName>
    </submittedName>
</protein>
<sequence>MSTLNISNIKEWYRYVDTLTDHHALNGAVTFLRKGASQLHGYHPFKRTGELGKAYGALNRRARELNCYRLGSDGTYRPNPKD</sequence>
<dbReference type="EMBL" id="QXED01000006">
    <property type="protein sequence ID" value="RIV20376.1"/>
    <property type="molecule type" value="Genomic_DNA"/>
</dbReference>
<proteinExistence type="predicted"/>
<accession>A0A418M3H3</accession>
<evidence type="ECO:0000313" key="1">
    <source>
        <dbReference type="EMBL" id="RIV20376.1"/>
    </source>
</evidence>
<organism evidence="1 2">
    <name type="scientific">Fibrisoma montanum</name>
    <dbReference type="NCBI Taxonomy" id="2305895"/>
    <lineage>
        <taxon>Bacteria</taxon>
        <taxon>Pseudomonadati</taxon>
        <taxon>Bacteroidota</taxon>
        <taxon>Cytophagia</taxon>
        <taxon>Cytophagales</taxon>
        <taxon>Spirosomataceae</taxon>
        <taxon>Fibrisoma</taxon>
    </lineage>
</organism>
<dbReference type="AlphaFoldDB" id="A0A418M3H3"/>
<comment type="caution">
    <text evidence="1">The sequence shown here is derived from an EMBL/GenBank/DDBJ whole genome shotgun (WGS) entry which is preliminary data.</text>
</comment>